<evidence type="ECO:0000313" key="2">
    <source>
        <dbReference type="Proteomes" id="UP000887540"/>
    </source>
</evidence>
<reference evidence="3" key="1">
    <citation type="submission" date="2022-11" db="UniProtKB">
        <authorList>
            <consortium name="WormBaseParasite"/>
        </authorList>
    </citation>
    <scope>IDENTIFICATION</scope>
</reference>
<dbReference type="AlphaFoldDB" id="A0A914CN67"/>
<dbReference type="WBParaSite" id="ACRNAN_scaffold12439.g33119.t1">
    <property type="protein sequence ID" value="ACRNAN_scaffold12439.g33119.t1"/>
    <property type="gene ID" value="ACRNAN_scaffold12439.g33119"/>
</dbReference>
<feature type="chain" id="PRO_5037332805" evidence="1">
    <location>
        <begin position="21"/>
        <end position="69"/>
    </location>
</feature>
<protein>
    <submittedName>
        <fullName evidence="3">ShKT domain-containing protein</fullName>
    </submittedName>
</protein>
<evidence type="ECO:0000313" key="3">
    <source>
        <dbReference type="WBParaSite" id="ACRNAN_scaffold12439.g33119.t1"/>
    </source>
</evidence>
<proteinExistence type="predicted"/>
<organism evidence="2 3">
    <name type="scientific">Acrobeloides nanus</name>
    <dbReference type="NCBI Taxonomy" id="290746"/>
    <lineage>
        <taxon>Eukaryota</taxon>
        <taxon>Metazoa</taxon>
        <taxon>Ecdysozoa</taxon>
        <taxon>Nematoda</taxon>
        <taxon>Chromadorea</taxon>
        <taxon>Rhabditida</taxon>
        <taxon>Tylenchina</taxon>
        <taxon>Cephalobomorpha</taxon>
        <taxon>Cephaloboidea</taxon>
        <taxon>Cephalobidae</taxon>
        <taxon>Acrobeloides</taxon>
    </lineage>
</organism>
<keyword evidence="1" id="KW-0732">Signal</keyword>
<evidence type="ECO:0000256" key="1">
    <source>
        <dbReference type="SAM" id="SignalP"/>
    </source>
</evidence>
<sequence length="69" mass="7490">MVRFVFITLIALLFVNAIFGSTTCQDDPKLPSPFCSRFADKGFCSSNLYSSIASVNCCATCLAHQKTST</sequence>
<dbReference type="Proteomes" id="UP000887540">
    <property type="component" value="Unplaced"/>
</dbReference>
<feature type="signal peptide" evidence="1">
    <location>
        <begin position="1"/>
        <end position="20"/>
    </location>
</feature>
<dbReference type="Gene3D" id="1.10.10.1940">
    <property type="match status" value="1"/>
</dbReference>
<accession>A0A914CN67</accession>
<name>A0A914CN67_9BILA</name>
<keyword evidence="2" id="KW-1185">Reference proteome</keyword>